<proteinExistence type="predicted"/>
<name>A0A9Q5N9W1_SANBA</name>
<accession>A0A9Q5N9W1</accession>
<dbReference type="GO" id="GO:0003676">
    <property type="term" value="F:nucleic acid binding"/>
    <property type="evidence" value="ECO:0007669"/>
    <property type="project" value="InterPro"/>
</dbReference>
<dbReference type="Proteomes" id="UP000757232">
    <property type="component" value="Unassembled WGS sequence"/>
</dbReference>
<dbReference type="PANTHER" id="PTHR37984:SF15">
    <property type="entry name" value="INTEGRASE CATALYTIC DOMAIN-CONTAINING PROTEIN"/>
    <property type="match status" value="1"/>
</dbReference>
<protein>
    <submittedName>
        <fullName evidence="1">Uncharacterized protein</fullName>
    </submittedName>
</protein>
<dbReference type="InterPro" id="IPR036397">
    <property type="entry name" value="RNaseH_sf"/>
</dbReference>
<comment type="caution">
    <text evidence="1">The sequence shown here is derived from an EMBL/GenBank/DDBJ whole genome shotgun (WGS) entry which is preliminary data.</text>
</comment>
<organism evidence="1 2">
    <name type="scientific">Sanghuangporus baumii</name>
    <name type="common">Phellinus baumii</name>
    <dbReference type="NCBI Taxonomy" id="108892"/>
    <lineage>
        <taxon>Eukaryota</taxon>
        <taxon>Fungi</taxon>
        <taxon>Dikarya</taxon>
        <taxon>Basidiomycota</taxon>
        <taxon>Agaricomycotina</taxon>
        <taxon>Agaricomycetes</taxon>
        <taxon>Hymenochaetales</taxon>
        <taxon>Hymenochaetaceae</taxon>
        <taxon>Sanghuangporus</taxon>
    </lineage>
</organism>
<dbReference type="SUPFAM" id="SSF53098">
    <property type="entry name" value="Ribonuclease H-like"/>
    <property type="match status" value="1"/>
</dbReference>
<sequence length="125" mass="14396">MEQVNQELEQYLHLYVNHQQLDWADWLALAEFAYNNCEHLATRLSPFFVNTGMHLLDFMGVGTASSNLSAEEFAKHIKEVHELAQSNLNQANEDMKQFYDCHAGKSVDYEAGQKVFLDGWNIKTI</sequence>
<dbReference type="EMBL" id="LNZH02000164">
    <property type="protein sequence ID" value="OCB89101.1"/>
    <property type="molecule type" value="Genomic_DNA"/>
</dbReference>
<evidence type="ECO:0000313" key="2">
    <source>
        <dbReference type="Proteomes" id="UP000757232"/>
    </source>
</evidence>
<dbReference type="InterPro" id="IPR012337">
    <property type="entry name" value="RNaseH-like_sf"/>
</dbReference>
<reference evidence="1" key="1">
    <citation type="submission" date="2016-06" db="EMBL/GenBank/DDBJ databases">
        <title>Draft Genome sequence of the fungus Inonotus baumii.</title>
        <authorList>
            <person name="Zhu H."/>
            <person name="Lin W."/>
        </authorList>
    </citation>
    <scope>NUCLEOTIDE SEQUENCE</scope>
    <source>
        <strain evidence="1">821</strain>
    </source>
</reference>
<dbReference type="AlphaFoldDB" id="A0A9Q5N9W1"/>
<dbReference type="InterPro" id="IPR050951">
    <property type="entry name" value="Retrovirus_Pol_polyprotein"/>
</dbReference>
<dbReference type="Gene3D" id="3.30.420.10">
    <property type="entry name" value="Ribonuclease H-like superfamily/Ribonuclease H"/>
    <property type="match status" value="1"/>
</dbReference>
<evidence type="ECO:0000313" key="1">
    <source>
        <dbReference type="EMBL" id="OCB89101.1"/>
    </source>
</evidence>
<dbReference type="OrthoDB" id="2273864at2759"/>
<dbReference type="PANTHER" id="PTHR37984">
    <property type="entry name" value="PROTEIN CBG26694"/>
    <property type="match status" value="1"/>
</dbReference>
<gene>
    <name evidence="1" type="ORF">A7U60_g3700</name>
</gene>
<keyword evidence="2" id="KW-1185">Reference proteome</keyword>